<keyword evidence="1" id="KW-0732">Signal</keyword>
<keyword evidence="3" id="KW-0472">Membrane</keyword>
<dbReference type="AlphaFoldDB" id="A0AAW0P417"/>
<reference evidence="5" key="1">
    <citation type="submission" date="2024-04" db="EMBL/GenBank/DDBJ databases">
        <title>Salinicola lusitanus LLJ914,a marine bacterium isolated from the Okinawa Trough.</title>
        <authorList>
            <person name="Li J."/>
        </authorList>
    </citation>
    <scope>NUCLEOTIDE SEQUENCE [LARGE SCALE GENOMIC DNA]</scope>
</reference>
<dbReference type="GO" id="GO:0006955">
    <property type="term" value="P:immune response"/>
    <property type="evidence" value="ECO:0007669"/>
    <property type="project" value="TreeGrafter"/>
</dbReference>
<keyword evidence="2" id="KW-1015">Disulfide bond</keyword>
<evidence type="ECO:0000313" key="4">
    <source>
        <dbReference type="EMBL" id="KAK7909598.1"/>
    </source>
</evidence>
<evidence type="ECO:0000313" key="5">
    <source>
        <dbReference type="Proteomes" id="UP001460270"/>
    </source>
</evidence>
<evidence type="ECO:0000256" key="1">
    <source>
        <dbReference type="ARBA" id="ARBA00022729"/>
    </source>
</evidence>
<accession>A0AAW0P417</accession>
<dbReference type="GO" id="GO:0004888">
    <property type="term" value="F:transmembrane signaling receptor activity"/>
    <property type="evidence" value="ECO:0007669"/>
    <property type="project" value="TreeGrafter"/>
</dbReference>
<organism evidence="4 5">
    <name type="scientific">Mugilogobius chulae</name>
    <name type="common">yellowstripe goby</name>
    <dbReference type="NCBI Taxonomy" id="88201"/>
    <lineage>
        <taxon>Eukaryota</taxon>
        <taxon>Metazoa</taxon>
        <taxon>Chordata</taxon>
        <taxon>Craniata</taxon>
        <taxon>Vertebrata</taxon>
        <taxon>Euteleostomi</taxon>
        <taxon>Actinopterygii</taxon>
        <taxon>Neopterygii</taxon>
        <taxon>Teleostei</taxon>
        <taxon>Neoteleostei</taxon>
        <taxon>Acanthomorphata</taxon>
        <taxon>Gobiaria</taxon>
        <taxon>Gobiiformes</taxon>
        <taxon>Gobioidei</taxon>
        <taxon>Gobiidae</taxon>
        <taxon>Gobionellinae</taxon>
        <taxon>Mugilogobius</taxon>
    </lineage>
</organism>
<keyword evidence="3" id="KW-0812">Transmembrane</keyword>
<feature type="transmembrane region" description="Helical" evidence="3">
    <location>
        <begin position="202"/>
        <end position="220"/>
    </location>
</feature>
<keyword evidence="3" id="KW-1133">Transmembrane helix</keyword>
<dbReference type="PANTHER" id="PTHR11481">
    <property type="entry name" value="IMMUNOGLOBULIN FC RECEPTOR"/>
    <property type="match status" value="1"/>
</dbReference>
<evidence type="ECO:0000256" key="2">
    <source>
        <dbReference type="ARBA" id="ARBA00023157"/>
    </source>
</evidence>
<dbReference type="EMBL" id="JBBPFD010000010">
    <property type="protein sequence ID" value="KAK7909598.1"/>
    <property type="molecule type" value="Genomic_DNA"/>
</dbReference>
<evidence type="ECO:0000256" key="3">
    <source>
        <dbReference type="SAM" id="Phobius"/>
    </source>
</evidence>
<protein>
    <recommendedName>
        <fullName evidence="6">Ig-like domain-containing protein</fullName>
    </recommendedName>
</protein>
<dbReference type="GO" id="GO:0009897">
    <property type="term" value="C:external side of plasma membrane"/>
    <property type="evidence" value="ECO:0007669"/>
    <property type="project" value="TreeGrafter"/>
</dbReference>
<dbReference type="InterPro" id="IPR013783">
    <property type="entry name" value="Ig-like_fold"/>
</dbReference>
<evidence type="ECO:0008006" key="6">
    <source>
        <dbReference type="Google" id="ProtNLM"/>
    </source>
</evidence>
<name>A0AAW0P417_9GOBI</name>
<dbReference type="InterPro" id="IPR050488">
    <property type="entry name" value="Ig_Fc_receptor"/>
</dbReference>
<dbReference type="PANTHER" id="PTHR11481:SF64">
    <property type="entry name" value="FC RECEPTOR-LIKE PROTEIN 4"/>
    <property type="match status" value="1"/>
</dbReference>
<comment type="caution">
    <text evidence="4">The sequence shown here is derived from an EMBL/GenBank/DDBJ whole genome shotgun (WGS) entry which is preliminary data.</text>
</comment>
<dbReference type="Proteomes" id="UP001460270">
    <property type="component" value="Unassembled WGS sequence"/>
</dbReference>
<sequence length="239" mass="26296">MGAALACTAAAVTMTLSPPSSQFHTLEHFSLTCPSPSWTVFRTTVNKKTPERCEAWGKPQSDGMGCKVGPTMESDSGSYWCQNHNQTSCSPPANIIVTENKVIVHSPVFPVEEEERCLLLQNNTLVGEFPKGEMVLESVAEADEGPYRCEHRTYGSSLESFLDVKPKVALQLLVTPTHTPTTAPLELKEKFLHRIQISVNSLSLFLLSTVIFCISISIYCKCSRARAGLKQQESQMVSL</sequence>
<proteinExistence type="predicted"/>
<gene>
    <name evidence="4" type="ORF">WMY93_014282</name>
</gene>
<keyword evidence="5" id="KW-1185">Reference proteome</keyword>
<dbReference type="GO" id="GO:0007166">
    <property type="term" value="P:cell surface receptor signaling pathway"/>
    <property type="evidence" value="ECO:0007669"/>
    <property type="project" value="TreeGrafter"/>
</dbReference>
<dbReference type="Gene3D" id="2.60.40.10">
    <property type="entry name" value="Immunoglobulins"/>
    <property type="match status" value="1"/>
</dbReference>